<feature type="domain" description="Aconitase/3-isopropylmalate dehydratase large subunit alpha/beta/alpha" evidence="4">
    <location>
        <begin position="1"/>
        <end position="107"/>
    </location>
</feature>
<name>A0A9N9JEY7_9GLOM</name>
<accession>A0A9N9JEY7</accession>
<keyword evidence="3" id="KW-0411">Iron-sulfur</keyword>
<dbReference type="GO" id="GO:0006099">
    <property type="term" value="P:tricarboxylic acid cycle"/>
    <property type="evidence" value="ECO:0007669"/>
    <property type="project" value="TreeGrafter"/>
</dbReference>
<evidence type="ECO:0000259" key="4">
    <source>
        <dbReference type="Pfam" id="PF00330"/>
    </source>
</evidence>
<keyword evidence="6" id="KW-1185">Reference proteome</keyword>
<dbReference type="Gene3D" id="3.30.499.10">
    <property type="entry name" value="Aconitase, domain 3"/>
    <property type="match status" value="1"/>
</dbReference>
<comment type="caution">
    <text evidence="5">The sequence shown here is derived from an EMBL/GenBank/DDBJ whole genome shotgun (WGS) entry which is preliminary data.</text>
</comment>
<keyword evidence="1" id="KW-0479">Metal-binding</keyword>
<dbReference type="AlphaFoldDB" id="A0A9N9JEY7"/>
<dbReference type="GO" id="GO:0051539">
    <property type="term" value="F:4 iron, 4 sulfur cluster binding"/>
    <property type="evidence" value="ECO:0007669"/>
    <property type="project" value="TreeGrafter"/>
</dbReference>
<keyword evidence="2" id="KW-0408">Iron</keyword>
<dbReference type="OrthoDB" id="2224430at2759"/>
<dbReference type="Pfam" id="PF00330">
    <property type="entry name" value="Aconitase"/>
    <property type="match status" value="1"/>
</dbReference>
<protein>
    <submittedName>
        <fullName evidence="5">18923_t:CDS:1</fullName>
    </submittedName>
</protein>
<dbReference type="EMBL" id="CAJVPV010050114">
    <property type="protein sequence ID" value="CAG8777268.1"/>
    <property type="molecule type" value="Genomic_DNA"/>
</dbReference>
<dbReference type="GO" id="GO:0005829">
    <property type="term" value="C:cytosol"/>
    <property type="evidence" value="ECO:0007669"/>
    <property type="project" value="TreeGrafter"/>
</dbReference>
<proteinExistence type="predicted"/>
<dbReference type="InterPro" id="IPR036008">
    <property type="entry name" value="Aconitase_4Fe-4S_dom"/>
</dbReference>
<dbReference type="PANTHER" id="PTHR43160">
    <property type="entry name" value="ACONITATE HYDRATASE B"/>
    <property type="match status" value="1"/>
</dbReference>
<dbReference type="Proteomes" id="UP000789342">
    <property type="component" value="Unassembled WGS sequence"/>
</dbReference>
<gene>
    <name evidence="5" type="ORF">AMORRO_LOCUS17025</name>
</gene>
<dbReference type="GO" id="GO:0005739">
    <property type="term" value="C:mitochondrion"/>
    <property type="evidence" value="ECO:0007669"/>
    <property type="project" value="TreeGrafter"/>
</dbReference>
<dbReference type="PANTHER" id="PTHR43160:SF3">
    <property type="entry name" value="ACONITATE HYDRATASE, MITOCHONDRIAL"/>
    <property type="match status" value="1"/>
</dbReference>
<evidence type="ECO:0000313" key="6">
    <source>
        <dbReference type="Proteomes" id="UP000789342"/>
    </source>
</evidence>
<dbReference type="GO" id="GO:0003994">
    <property type="term" value="F:aconitate hydratase activity"/>
    <property type="evidence" value="ECO:0007669"/>
    <property type="project" value="TreeGrafter"/>
</dbReference>
<dbReference type="GO" id="GO:0046872">
    <property type="term" value="F:metal ion binding"/>
    <property type="evidence" value="ECO:0007669"/>
    <property type="project" value="UniProtKB-KW"/>
</dbReference>
<evidence type="ECO:0000313" key="5">
    <source>
        <dbReference type="EMBL" id="CAG8777268.1"/>
    </source>
</evidence>
<sequence length="116" mass="12126">MVGIPWELKCPNVIGVKLTGSLSGWTSAKDVILKVAGILTVKGGTGAIVEYFGPGVESLSCTGMATICNMGAEIGATTSIFPFNKRMVSYLHATNRKAIADHAESFAHVLRADEGA</sequence>
<dbReference type="FunFam" id="3.40.1060.10:FF:000001">
    <property type="entry name" value="Aconitate hydratase, mitochondrial"/>
    <property type="match status" value="1"/>
</dbReference>
<dbReference type="InterPro" id="IPR050926">
    <property type="entry name" value="Aconitase/IPM_isomerase"/>
</dbReference>
<dbReference type="SUPFAM" id="SSF53732">
    <property type="entry name" value="Aconitase iron-sulfur domain"/>
    <property type="match status" value="1"/>
</dbReference>
<organism evidence="5 6">
    <name type="scientific">Acaulospora morrowiae</name>
    <dbReference type="NCBI Taxonomy" id="94023"/>
    <lineage>
        <taxon>Eukaryota</taxon>
        <taxon>Fungi</taxon>
        <taxon>Fungi incertae sedis</taxon>
        <taxon>Mucoromycota</taxon>
        <taxon>Glomeromycotina</taxon>
        <taxon>Glomeromycetes</taxon>
        <taxon>Diversisporales</taxon>
        <taxon>Acaulosporaceae</taxon>
        <taxon>Acaulospora</taxon>
    </lineage>
</organism>
<evidence type="ECO:0000256" key="1">
    <source>
        <dbReference type="ARBA" id="ARBA00022723"/>
    </source>
</evidence>
<dbReference type="InterPro" id="IPR015931">
    <property type="entry name" value="Acnase/IPM_dHydase_lsu_aba_1/3"/>
</dbReference>
<dbReference type="InterPro" id="IPR001030">
    <property type="entry name" value="Acoase/IPM_deHydtase_lsu_aba"/>
</dbReference>
<feature type="non-terminal residue" evidence="5">
    <location>
        <position position="116"/>
    </location>
</feature>
<reference evidence="5" key="1">
    <citation type="submission" date="2021-06" db="EMBL/GenBank/DDBJ databases">
        <authorList>
            <person name="Kallberg Y."/>
            <person name="Tangrot J."/>
            <person name="Rosling A."/>
        </authorList>
    </citation>
    <scope>NUCLEOTIDE SEQUENCE</scope>
    <source>
        <strain evidence="5">CL551</strain>
    </source>
</reference>
<dbReference type="PRINTS" id="PR00415">
    <property type="entry name" value="ACONITASE"/>
</dbReference>
<evidence type="ECO:0000256" key="3">
    <source>
        <dbReference type="ARBA" id="ARBA00023014"/>
    </source>
</evidence>
<evidence type="ECO:0000256" key="2">
    <source>
        <dbReference type="ARBA" id="ARBA00023004"/>
    </source>
</evidence>